<organism evidence="1 2">
    <name type="scientific">Saprospira grandis (strain Lewin)</name>
    <dbReference type="NCBI Taxonomy" id="984262"/>
    <lineage>
        <taxon>Bacteria</taxon>
        <taxon>Pseudomonadati</taxon>
        <taxon>Bacteroidota</taxon>
        <taxon>Saprospiria</taxon>
        <taxon>Saprospirales</taxon>
        <taxon>Saprospiraceae</taxon>
        <taxon>Saprospira</taxon>
    </lineage>
</organism>
<dbReference type="HOGENOM" id="CLU_2048101_0_0_10"/>
<evidence type="ECO:0000313" key="1">
    <source>
        <dbReference type="EMBL" id="AFC23114.1"/>
    </source>
</evidence>
<dbReference type="EMBL" id="CP002831">
    <property type="protein sequence ID" value="AFC23114.1"/>
    <property type="molecule type" value="Genomic_DNA"/>
</dbReference>
<sequence length="120" mass="13895">MKKFFKLLIISLFGIGLFYQCSLFETKSLVGSYQNDYYDEITLEIETSGYYILRKGNKILNEGTYDFRGKTVYLDSWAATRELGICKSSSCILGFSYDGRCSLTLFEDNPKYNFSRIETK</sequence>
<reference evidence="1 2" key="1">
    <citation type="journal article" date="2012" name="Stand. Genomic Sci.">
        <title>Complete genome sequencing and analysis of Saprospira grandis str. Lewin, a predatory marine bacterium.</title>
        <authorList>
            <person name="Saw J.H."/>
            <person name="Yuryev A."/>
            <person name="Kanbe M."/>
            <person name="Hou S."/>
            <person name="Young A.G."/>
            <person name="Aizawa S."/>
            <person name="Alam M."/>
        </authorList>
    </citation>
    <scope>NUCLEOTIDE SEQUENCE [LARGE SCALE GENOMIC DNA]</scope>
    <source>
        <strain evidence="1 2">Lewin</strain>
    </source>
</reference>
<dbReference type="OrthoDB" id="9839729at2"/>
<dbReference type="RefSeq" id="WP_014373361.1">
    <property type="nucleotide sequence ID" value="NC_016940.1"/>
</dbReference>
<dbReference type="KEGG" id="sgn:SGRA_0375"/>
<dbReference type="AlphaFoldDB" id="H6L8X8"/>
<evidence type="ECO:0000313" key="2">
    <source>
        <dbReference type="Proteomes" id="UP000007519"/>
    </source>
</evidence>
<name>H6L8X8_SAPGL</name>
<proteinExistence type="predicted"/>
<dbReference type="Proteomes" id="UP000007519">
    <property type="component" value="Chromosome"/>
</dbReference>
<gene>
    <name evidence="1" type="ordered locus">SGRA_0375</name>
</gene>
<keyword evidence="2" id="KW-1185">Reference proteome</keyword>
<protein>
    <submittedName>
        <fullName evidence="1">Uncharacterized protein</fullName>
    </submittedName>
</protein>
<dbReference type="STRING" id="984262.SGRA_0375"/>
<accession>H6L8X8</accession>